<evidence type="ECO:0000313" key="3">
    <source>
        <dbReference type="EMBL" id="APW66765.1"/>
    </source>
</evidence>
<evidence type="ECO:0000256" key="1">
    <source>
        <dbReference type="SAM" id="SignalP"/>
    </source>
</evidence>
<evidence type="ECO:0000259" key="2">
    <source>
        <dbReference type="Pfam" id="PF11741"/>
    </source>
</evidence>
<keyword evidence="1" id="KW-0732">Signal</keyword>
<dbReference type="EMBL" id="CP019070">
    <property type="protein sequence ID" value="APW66765.1"/>
    <property type="molecule type" value="Genomic_DNA"/>
</dbReference>
<name>A0A1P8KQD3_9BACT</name>
<feature type="signal peptide" evidence="1">
    <location>
        <begin position="1"/>
        <end position="19"/>
    </location>
</feature>
<evidence type="ECO:0000313" key="4">
    <source>
        <dbReference type="Proteomes" id="UP000186074"/>
    </source>
</evidence>
<accession>A0A1P8KQD3</accession>
<dbReference type="AlphaFoldDB" id="A0A1P8KQD3"/>
<sequence length="256" mass="29823">MKTLFLFTLTLVLALNLNARENPFEATNAYEEEAARIIEQNEIDQNSINEEAYIKEMQEKMSKVSDKPKEDANKNKVKEAVKKLKPALKVEKTYTKKEVKKLIKKAQVQSESKVKKLVEKELEKTKVVEPKQVVYVKPRTDIIDDEEVIKAKMKTKMLLDFIKVEYNDSQITIHTKDAVSKKFTLEKENKIIIDYKAKKNFYTKRDTLESTNFKKIAVGNHKKENFYRVVILLENKPSTYNVDYKDGLITIFSSTN</sequence>
<dbReference type="OrthoDB" id="5348882at2"/>
<proteinExistence type="predicted"/>
<reference evidence="3 4" key="1">
    <citation type="submission" date="2017-01" db="EMBL/GenBank/DDBJ databases">
        <title>Genome sequencing of Arcobacter sp. LPB0137.</title>
        <authorList>
            <person name="Lee G.-W."/>
            <person name="Yi H."/>
        </authorList>
    </citation>
    <scope>NUCLEOTIDE SEQUENCE [LARGE SCALE GENOMIC DNA]</scope>
    <source>
        <strain evidence="3 4">LPB0137</strain>
    </source>
</reference>
<dbReference type="Proteomes" id="UP000186074">
    <property type="component" value="Chromosome"/>
</dbReference>
<keyword evidence="4" id="KW-1185">Reference proteome</keyword>
<dbReference type="RefSeq" id="WP_076088881.1">
    <property type="nucleotide sequence ID" value="NZ_CP019070.1"/>
</dbReference>
<feature type="domain" description="AMIN" evidence="2">
    <location>
        <begin position="163"/>
        <end position="246"/>
    </location>
</feature>
<protein>
    <recommendedName>
        <fullName evidence="2">AMIN domain-containing protein</fullName>
    </recommendedName>
</protein>
<organism evidence="3 4">
    <name type="scientific">Poseidonibacter parvus</name>
    <dbReference type="NCBI Taxonomy" id="1850254"/>
    <lineage>
        <taxon>Bacteria</taxon>
        <taxon>Pseudomonadati</taxon>
        <taxon>Campylobacterota</taxon>
        <taxon>Epsilonproteobacteria</taxon>
        <taxon>Campylobacterales</taxon>
        <taxon>Arcobacteraceae</taxon>
        <taxon>Poseidonibacter</taxon>
    </lineage>
</organism>
<dbReference type="KEGG" id="alp:LPB137_13305"/>
<gene>
    <name evidence="3" type="ORF">LPB137_13305</name>
</gene>
<dbReference type="InterPro" id="IPR021731">
    <property type="entry name" value="AMIN_dom"/>
</dbReference>
<feature type="chain" id="PRO_5013315321" description="AMIN domain-containing protein" evidence="1">
    <location>
        <begin position="20"/>
        <end position="256"/>
    </location>
</feature>
<dbReference type="Pfam" id="PF11741">
    <property type="entry name" value="AMIN"/>
    <property type="match status" value="1"/>
</dbReference>
<dbReference type="STRING" id="1850254.LPB137_13305"/>